<keyword evidence="4" id="KW-1185">Reference proteome</keyword>
<name>A0A7W6ENP3_9BACT</name>
<reference evidence="3 4" key="1">
    <citation type="submission" date="2020-08" db="EMBL/GenBank/DDBJ databases">
        <title>Genomic Encyclopedia of Type Strains, Phase IV (KMG-IV): sequencing the most valuable type-strain genomes for metagenomic binning, comparative biology and taxonomic classification.</title>
        <authorList>
            <person name="Goeker M."/>
        </authorList>
    </citation>
    <scope>NUCLEOTIDE SEQUENCE [LARGE SCALE GENOMIC DNA]</scope>
    <source>
        <strain evidence="3 4">DSM 17976</strain>
    </source>
</reference>
<accession>A0A7W6ENP3</accession>
<dbReference type="RefSeq" id="WP_183971557.1">
    <property type="nucleotide sequence ID" value="NZ_JACIBY010000001.1"/>
</dbReference>
<feature type="chain" id="PRO_5031009686" description="3-keto-alpha-glucoside-1,2-lyase/3-keto-2-hydroxy-glucal hydratase domain-containing protein" evidence="1">
    <location>
        <begin position="31"/>
        <end position="291"/>
    </location>
</feature>
<feature type="domain" description="3-keto-alpha-glucoside-1,2-lyase/3-keto-2-hydroxy-glucal hydratase" evidence="2">
    <location>
        <begin position="36"/>
        <end position="264"/>
    </location>
</feature>
<dbReference type="Pfam" id="PF06439">
    <property type="entry name" value="3keto-disac_hyd"/>
    <property type="match status" value="1"/>
</dbReference>
<comment type="caution">
    <text evidence="3">The sequence shown here is derived from an EMBL/GenBank/DDBJ whole genome shotgun (WGS) entry which is preliminary data.</text>
</comment>
<organism evidence="3 4">
    <name type="scientific">Runella defluvii</name>
    <dbReference type="NCBI Taxonomy" id="370973"/>
    <lineage>
        <taxon>Bacteria</taxon>
        <taxon>Pseudomonadati</taxon>
        <taxon>Bacteroidota</taxon>
        <taxon>Cytophagia</taxon>
        <taxon>Cytophagales</taxon>
        <taxon>Spirosomataceae</taxon>
        <taxon>Runella</taxon>
    </lineage>
</organism>
<sequence>MKSIFSSARLVAYLLLIPVVSQFSFTTPTAKEKENWINLFNGKDIKNWTVKIHHHETGDNFGETFRVEDGIIKVRYDKYDKFNERYGHLYFNTPYSYYHLSMEYRFTGIWREDAPDYTKLNSGVMFHSQDPRTMPKEQDWPISVEMQFLAGLGDGKPRPTGNMCSPGTDVIFKGVKDPRHCINSTSKTYPKEEWVKADLIVLGDSLVQHFINGEKVLEYAKPQIGGGVANRFDPAQKIDGKPLKEGFIALQSEGQEIDFRNIKLLNLEGCKDPKSKAYRSYFVKNNPALCR</sequence>
<evidence type="ECO:0000313" key="4">
    <source>
        <dbReference type="Proteomes" id="UP000541352"/>
    </source>
</evidence>
<keyword evidence="1" id="KW-0732">Signal</keyword>
<evidence type="ECO:0000313" key="3">
    <source>
        <dbReference type="EMBL" id="MBB3836790.1"/>
    </source>
</evidence>
<evidence type="ECO:0000256" key="1">
    <source>
        <dbReference type="SAM" id="SignalP"/>
    </source>
</evidence>
<dbReference type="GO" id="GO:0016787">
    <property type="term" value="F:hydrolase activity"/>
    <property type="evidence" value="ECO:0007669"/>
    <property type="project" value="InterPro"/>
</dbReference>
<proteinExistence type="predicted"/>
<protein>
    <recommendedName>
        <fullName evidence="2">3-keto-alpha-glucoside-1,2-lyase/3-keto-2-hydroxy-glucal hydratase domain-containing protein</fullName>
    </recommendedName>
</protein>
<feature type="signal peptide" evidence="1">
    <location>
        <begin position="1"/>
        <end position="30"/>
    </location>
</feature>
<dbReference type="InterPro" id="IPR010496">
    <property type="entry name" value="AL/BT2_dom"/>
</dbReference>
<gene>
    <name evidence="3" type="ORF">FHS57_000772</name>
</gene>
<dbReference type="AlphaFoldDB" id="A0A7W6ENP3"/>
<dbReference type="EMBL" id="JACIBY010000001">
    <property type="protein sequence ID" value="MBB3836790.1"/>
    <property type="molecule type" value="Genomic_DNA"/>
</dbReference>
<evidence type="ECO:0000259" key="2">
    <source>
        <dbReference type="Pfam" id="PF06439"/>
    </source>
</evidence>
<dbReference type="Proteomes" id="UP000541352">
    <property type="component" value="Unassembled WGS sequence"/>
</dbReference>
<dbReference type="Gene3D" id="2.60.120.560">
    <property type="entry name" value="Exo-inulinase, domain 1"/>
    <property type="match status" value="1"/>
</dbReference>